<evidence type="ECO:0000256" key="1">
    <source>
        <dbReference type="ARBA" id="ARBA00004701"/>
    </source>
</evidence>
<dbReference type="PIRSF" id="PIRSF000124">
    <property type="entry name" value="UDPglc_GDPman_dh"/>
    <property type="match status" value="1"/>
</dbReference>
<dbReference type="GO" id="GO:0051287">
    <property type="term" value="F:NAD binding"/>
    <property type="evidence" value="ECO:0007669"/>
    <property type="project" value="InterPro"/>
</dbReference>
<dbReference type="EMBL" id="DQID01000081">
    <property type="protein sequence ID" value="HCT13757.1"/>
    <property type="molecule type" value="Genomic_DNA"/>
</dbReference>
<evidence type="ECO:0000256" key="6">
    <source>
        <dbReference type="ARBA" id="ARBA00047473"/>
    </source>
</evidence>
<evidence type="ECO:0000256" key="5">
    <source>
        <dbReference type="ARBA" id="ARBA00023027"/>
    </source>
</evidence>
<sequence>MKLTVTGTGYLGATHAACMAALGHDVLGVDTDPGTVDLLNTGHAPFREPGLDDLLVQGLATGRLRFTTDPGAAARHGRVHFITVGTPQRDGGTALDTGAVDAAVDVLAEHIAAAVPAGGPSHLLIGRSTVPVGTAGRLRSRLRDRYGDLLQVSWCPEFLREGHAVADSFRPDRIVLGVETPGSDAADRIAAQVQEICADALGAGVPLIVTDFPTAELVKVAANAFLATKISFINAVGDVCEAAGADVTVLAAALGMDPRIGAAGLGAGLGYGGGCLPKDVRGFAARAGDLGVDRLADLLGTVDAVNTGRRDRIVGMAETALDGAPAGRRVTVLGAAFKPGSDDVRESRALAVAAALDRRGARVTVCDPVATGPVRRVHPGLRCEPVPEEALRGAELVVVATDWPEFTTLDPVAAAALVAGAVVIDGRNCLPAAAWRAAGWDYRAPGVGVNPASTA</sequence>
<dbReference type="InterPro" id="IPR036220">
    <property type="entry name" value="UDP-Glc/GDP-Man_DH_C_sf"/>
</dbReference>
<dbReference type="PANTHER" id="PTHR43750">
    <property type="entry name" value="UDP-GLUCOSE 6-DEHYDROGENASE TUAD"/>
    <property type="match status" value="1"/>
</dbReference>
<evidence type="ECO:0000256" key="4">
    <source>
        <dbReference type="ARBA" id="ARBA00023002"/>
    </source>
</evidence>
<evidence type="ECO:0000256" key="7">
    <source>
        <dbReference type="PIRNR" id="PIRNR000124"/>
    </source>
</evidence>
<dbReference type="InterPro" id="IPR001732">
    <property type="entry name" value="UDP-Glc/GDP-Man_DH_N"/>
</dbReference>
<dbReference type="InterPro" id="IPR028357">
    <property type="entry name" value="UDPglc_DH_bac"/>
</dbReference>
<feature type="binding site" evidence="9">
    <location>
        <position position="219"/>
    </location>
    <ligand>
        <name>substrate</name>
    </ligand>
</feature>
<evidence type="ECO:0000256" key="8">
    <source>
        <dbReference type="PIRSR" id="PIRSR500134-1"/>
    </source>
</evidence>
<dbReference type="GO" id="GO:0000271">
    <property type="term" value="P:polysaccharide biosynthetic process"/>
    <property type="evidence" value="ECO:0007669"/>
    <property type="project" value="InterPro"/>
</dbReference>
<dbReference type="GO" id="GO:0006065">
    <property type="term" value="P:UDP-glucuronate biosynthetic process"/>
    <property type="evidence" value="ECO:0007669"/>
    <property type="project" value="UniProtKB-UniPathway"/>
</dbReference>
<keyword evidence="5 7" id="KW-0520">NAD</keyword>
<reference evidence="12 13" key="1">
    <citation type="journal article" date="2018" name="Nat. Biotechnol.">
        <title>A standardized bacterial taxonomy based on genome phylogeny substantially revises the tree of life.</title>
        <authorList>
            <person name="Parks D.H."/>
            <person name="Chuvochina M."/>
            <person name="Waite D.W."/>
            <person name="Rinke C."/>
            <person name="Skarshewski A."/>
            <person name="Chaumeil P.A."/>
            <person name="Hugenholtz P."/>
        </authorList>
    </citation>
    <scope>NUCLEOTIDE SEQUENCE [LARGE SCALE GENOMIC DNA]</scope>
    <source>
        <strain evidence="12">UBA11247</strain>
    </source>
</reference>
<dbReference type="Gene3D" id="1.20.5.100">
    <property type="entry name" value="Cytochrome c1, transmembrane anchor, C-terminal"/>
    <property type="match status" value="1"/>
</dbReference>
<dbReference type="SUPFAM" id="SSF52413">
    <property type="entry name" value="UDP-glucose/GDP-mannose dehydrogenase C-terminal domain"/>
    <property type="match status" value="1"/>
</dbReference>
<feature type="binding site" evidence="10">
    <location>
        <position position="345"/>
    </location>
    <ligand>
        <name>NAD(+)</name>
        <dbReference type="ChEBI" id="CHEBI:57540"/>
    </ligand>
</feature>
<dbReference type="InterPro" id="IPR008927">
    <property type="entry name" value="6-PGluconate_DH-like_C_sf"/>
</dbReference>
<comment type="catalytic activity">
    <reaction evidence="6 7">
        <text>UDP-alpha-D-glucose + 2 NAD(+) + H2O = UDP-alpha-D-glucuronate + 2 NADH + 3 H(+)</text>
        <dbReference type="Rhea" id="RHEA:23596"/>
        <dbReference type="ChEBI" id="CHEBI:15377"/>
        <dbReference type="ChEBI" id="CHEBI:15378"/>
        <dbReference type="ChEBI" id="CHEBI:57540"/>
        <dbReference type="ChEBI" id="CHEBI:57945"/>
        <dbReference type="ChEBI" id="CHEBI:58052"/>
        <dbReference type="ChEBI" id="CHEBI:58885"/>
        <dbReference type="EC" id="1.1.1.22"/>
    </reaction>
</comment>
<dbReference type="SUPFAM" id="SSF48179">
    <property type="entry name" value="6-phosphogluconate dehydrogenase C-terminal domain-like"/>
    <property type="match status" value="1"/>
</dbReference>
<dbReference type="PIRSF" id="PIRSF500134">
    <property type="entry name" value="UDPglc_DH_bac"/>
    <property type="match status" value="1"/>
</dbReference>
<dbReference type="InterPro" id="IPR017476">
    <property type="entry name" value="UDP-Glc/GDP-Man"/>
</dbReference>
<feature type="binding site" evidence="10">
    <location>
        <position position="86"/>
    </location>
    <ligand>
        <name>NAD(+)</name>
        <dbReference type="ChEBI" id="CHEBI:57540"/>
    </ligand>
</feature>
<feature type="binding site" evidence="10">
    <location>
        <position position="129"/>
    </location>
    <ligand>
        <name>NAD(+)</name>
        <dbReference type="ChEBI" id="CHEBI:57540"/>
    </ligand>
</feature>
<evidence type="ECO:0000313" key="12">
    <source>
        <dbReference type="EMBL" id="HCT13757.1"/>
    </source>
</evidence>
<comment type="similarity">
    <text evidence="2 7">Belongs to the UDP-glucose/GDP-mannose dehydrogenase family.</text>
</comment>
<accession>A0A3D4SXK6</accession>
<feature type="binding site" evidence="10">
    <location>
        <position position="30"/>
    </location>
    <ligand>
        <name>NAD(+)</name>
        <dbReference type="ChEBI" id="CHEBI:57540"/>
    </ligand>
</feature>
<feature type="binding site" evidence="9">
    <location>
        <position position="272"/>
    </location>
    <ligand>
        <name>substrate</name>
    </ligand>
</feature>
<evidence type="ECO:0000256" key="3">
    <source>
        <dbReference type="ARBA" id="ARBA00012954"/>
    </source>
</evidence>
<comment type="caution">
    <text evidence="12">The sequence shown here is derived from an EMBL/GenBank/DDBJ whole genome shotgun (WGS) entry which is preliminary data.</text>
</comment>
<organism evidence="12 13">
    <name type="scientific">Corynebacterium nuruki</name>
    <dbReference type="NCBI Taxonomy" id="1032851"/>
    <lineage>
        <taxon>Bacteria</taxon>
        <taxon>Bacillati</taxon>
        <taxon>Actinomycetota</taxon>
        <taxon>Actinomycetes</taxon>
        <taxon>Mycobacteriales</taxon>
        <taxon>Corynebacteriaceae</taxon>
        <taxon>Corynebacterium</taxon>
    </lineage>
</organism>
<dbReference type="UniPathway" id="UPA00038">
    <property type="reaction ID" value="UER00491"/>
</dbReference>
<evidence type="ECO:0000256" key="10">
    <source>
        <dbReference type="PIRSR" id="PIRSR500134-3"/>
    </source>
</evidence>
<dbReference type="Pfam" id="PF00984">
    <property type="entry name" value="UDPG_MGDP_dh"/>
    <property type="match status" value="1"/>
</dbReference>
<feature type="domain" description="UDP-glucose/GDP-mannose dehydrogenase C-terminal" evidence="11">
    <location>
        <begin position="331"/>
        <end position="432"/>
    </location>
</feature>
<feature type="binding site" evidence="10">
    <location>
        <position position="278"/>
    </location>
    <ligand>
        <name>NAD(+)</name>
        <dbReference type="ChEBI" id="CHEBI:57540"/>
    </ligand>
</feature>
<dbReference type="NCBIfam" id="TIGR03026">
    <property type="entry name" value="NDP-sugDHase"/>
    <property type="match status" value="1"/>
</dbReference>
<feature type="binding site" evidence="9">
    <location>
        <begin position="158"/>
        <end position="161"/>
    </location>
    <ligand>
        <name>substrate</name>
    </ligand>
</feature>
<dbReference type="SMART" id="SM00984">
    <property type="entry name" value="UDPG_MGDP_dh_C"/>
    <property type="match status" value="1"/>
</dbReference>
<dbReference type="GO" id="GO:0003979">
    <property type="term" value="F:UDP-glucose 6-dehydrogenase activity"/>
    <property type="evidence" value="ECO:0007669"/>
    <property type="project" value="UniProtKB-EC"/>
</dbReference>
<dbReference type="InterPro" id="IPR014027">
    <property type="entry name" value="UDP-Glc/GDP-Man_DH_C"/>
</dbReference>
<feature type="binding site" evidence="9">
    <location>
        <position position="338"/>
    </location>
    <ligand>
        <name>substrate</name>
    </ligand>
</feature>
<name>A0A3D4SXK6_9CORY</name>
<dbReference type="Gene3D" id="3.40.50.720">
    <property type="entry name" value="NAD(P)-binding Rossmann-like Domain"/>
    <property type="match status" value="2"/>
</dbReference>
<dbReference type="AlphaFoldDB" id="A0A3D4SXK6"/>
<proteinExistence type="inferred from homology"/>
<evidence type="ECO:0000256" key="2">
    <source>
        <dbReference type="ARBA" id="ARBA00006601"/>
    </source>
</evidence>
<dbReference type="EC" id="1.1.1.22" evidence="3 7"/>
<feature type="binding site" evidence="10">
    <location>
        <position position="161"/>
    </location>
    <ligand>
        <name>NAD(+)</name>
        <dbReference type="ChEBI" id="CHEBI:57540"/>
    </ligand>
</feature>
<dbReference type="Proteomes" id="UP000261739">
    <property type="component" value="Unassembled WGS sequence"/>
</dbReference>
<protein>
    <recommendedName>
        <fullName evidence="3 7">UDP-glucose 6-dehydrogenase</fullName>
        <ecNumber evidence="3 7">1.1.1.22</ecNumber>
    </recommendedName>
</protein>
<comment type="pathway">
    <text evidence="1">Nucleotide-sugar biosynthesis; UDP-alpha-D-glucuronate biosynthesis; UDP-alpha-D-glucuronate from UDP-alpha-D-glucose: step 1/1.</text>
</comment>
<keyword evidence="4 7" id="KW-0560">Oxidoreductase</keyword>
<evidence type="ECO:0000259" key="11">
    <source>
        <dbReference type="SMART" id="SM00984"/>
    </source>
</evidence>
<gene>
    <name evidence="12" type="ORF">DIW82_02885</name>
</gene>
<dbReference type="PANTHER" id="PTHR43750:SF3">
    <property type="entry name" value="UDP-GLUCOSE 6-DEHYDROGENASE TUAD"/>
    <property type="match status" value="1"/>
</dbReference>
<feature type="active site" description="Nucleophile" evidence="8">
    <location>
        <position position="275"/>
    </location>
</feature>
<evidence type="ECO:0000256" key="9">
    <source>
        <dbReference type="PIRSR" id="PIRSR500134-2"/>
    </source>
</evidence>
<dbReference type="Pfam" id="PF03720">
    <property type="entry name" value="UDPG_MGDP_dh_C"/>
    <property type="match status" value="1"/>
</dbReference>
<dbReference type="SUPFAM" id="SSF51735">
    <property type="entry name" value="NAD(P)-binding Rossmann-fold domains"/>
    <property type="match status" value="1"/>
</dbReference>
<dbReference type="STRING" id="863239.GCA_000213935_01480"/>
<dbReference type="InterPro" id="IPR036291">
    <property type="entry name" value="NAD(P)-bd_dom_sf"/>
</dbReference>
<dbReference type="InterPro" id="IPR014026">
    <property type="entry name" value="UDP-Glc/GDP-Man_DH_dimer"/>
</dbReference>
<dbReference type="Pfam" id="PF03721">
    <property type="entry name" value="UDPG_MGDP_dh_N"/>
    <property type="match status" value="1"/>
</dbReference>
<evidence type="ECO:0000313" key="13">
    <source>
        <dbReference type="Proteomes" id="UP000261739"/>
    </source>
</evidence>